<evidence type="ECO:0000313" key="4">
    <source>
        <dbReference type="Proteomes" id="UP001630127"/>
    </source>
</evidence>
<evidence type="ECO:0000313" key="3">
    <source>
        <dbReference type="EMBL" id="KAL3521464.1"/>
    </source>
</evidence>
<gene>
    <name evidence="3" type="ORF">ACH5RR_019613</name>
</gene>
<accession>A0ABD2ZQS6</accession>
<dbReference type="InterPro" id="IPR009675">
    <property type="entry name" value="TPX2_fam"/>
</dbReference>
<dbReference type="EMBL" id="JBJUIK010000008">
    <property type="protein sequence ID" value="KAL3521464.1"/>
    <property type="molecule type" value="Genomic_DNA"/>
</dbReference>
<proteinExistence type="predicted"/>
<protein>
    <recommendedName>
        <fullName evidence="2">TPX2 central domain-containing protein</fullName>
    </recommendedName>
</protein>
<comment type="caution">
    <text evidence="3">The sequence shown here is derived from an EMBL/GenBank/DDBJ whole genome shotgun (WGS) entry which is preliminary data.</text>
</comment>
<evidence type="ECO:0000256" key="1">
    <source>
        <dbReference type="SAM" id="MobiDB-lite"/>
    </source>
</evidence>
<reference evidence="3 4" key="1">
    <citation type="submission" date="2024-11" db="EMBL/GenBank/DDBJ databases">
        <title>A near-complete genome assembly of Cinchona calisaya.</title>
        <authorList>
            <person name="Lian D.C."/>
            <person name="Zhao X.W."/>
            <person name="Wei L."/>
        </authorList>
    </citation>
    <scope>NUCLEOTIDE SEQUENCE [LARGE SCALE GENOMIC DNA]</scope>
    <source>
        <tissue evidence="3">Nenye</tissue>
    </source>
</reference>
<sequence>MEEFVEDYYLEPSEIDWEYEFDAARFFDFSFPESDKEAEEAERWFSVAGNYPVSPIVMKLKRGGGIQREENTITSCSSLNDGKNDNNEDVDIGCEGSLSGKEGATKTKATSVPRPRTSTLMNPTASHLAKLNKARDSVSNQSCGRFQKSPIHIDQRSLQKSHVLDNVATKRQKLEIGYLRKVSQLKHQALLLHKKSQKVHSMEGTVTPKTAHSKMKLTIPKEPELETLQRALSRRSRTNSESSDLSELEIQTCSSRSLNRKIFKAPMVIPPKKCKPQLPVFQVFNFKTTERALQRSSTNEMKTYNFDRISQSNPADLKRSSLDDAVKKEKYETPLKIKAQSISNKGSKENAPDCFQPEFWRCGGKLNPSRSSKAIAGTVYESNMNRSYWKPANLLCGRRENSVWGKEGGG</sequence>
<evidence type="ECO:0000259" key="2">
    <source>
        <dbReference type="Pfam" id="PF12214"/>
    </source>
</evidence>
<name>A0ABD2ZQS6_9GENT</name>
<organism evidence="3 4">
    <name type="scientific">Cinchona calisaya</name>
    <dbReference type="NCBI Taxonomy" id="153742"/>
    <lineage>
        <taxon>Eukaryota</taxon>
        <taxon>Viridiplantae</taxon>
        <taxon>Streptophyta</taxon>
        <taxon>Embryophyta</taxon>
        <taxon>Tracheophyta</taxon>
        <taxon>Spermatophyta</taxon>
        <taxon>Magnoliopsida</taxon>
        <taxon>eudicotyledons</taxon>
        <taxon>Gunneridae</taxon>
        <taxon>Pentapetalae</taxon>
        <taxon>asterids</taxon>
        <taxon>lamiids</taxon>
        <taxon>Gentianales</taxon>
        <taxon>Rubiaceae</taxon>
        <taxon>Cinchonoideae</taxon>
        <taxon>Cinchoneae</taxon>
        <taxon>Cinchona</taxon>
    </lineage>
</organism>
<feature type="domain" description="TPX2 central" evidence="2">
    <location>
        <begin position="215"/>
        <end position="338"/>
    </location>
</feature>
<dbReference type="PANTHER" id="PTHR14326">
    <property type="entry name" value="TARGETING PROTEIN FOR XKLP2"/>
    <property type="match status" value="1"/>
</dbReference>
<dbReference type="PANTHER" id="PTHR14326:SF47">
    <property type="entry name" value="PROTEIN TPX2-LIKE ISOFORM X1"/>
    <property type="match status" value="1"/>
</dbReference>
<feature type="region of interest" description="Disordered" evidence="1">
    <location>
        <begin position="77"/>
        <end position="121"/>
    </location>
</feature>
<dbReference type="Pfam" id="PF12214">
    <property type="entry name" value="TPX2_importin"/>
    <property type="match status" value="1"/>
</dbReference>
<dbReference type="Proteomes" id="UP001630127">
    <property type="component" value="Unassembled WGS sequence"/>
</dbReference>
<keyword evidence="4" id="KW-1185">Reference proteome</keyword>
<dbReference type="InterPro" id="IPR027330">
    <property type="entry name" value="TPX2_central_dom"/>
</dbReference>
<dbReference type="AlphaFoldDB" id="A0ABD2ZQS6"/>